<feature type="compositionally biased region" description="Basic and acidic residues" evidence="1">
    <location>
        <begin position="261"/>
        <end position="275"/>
    </location>
</feature>
<gene>
    <name evidence="2" type="ORF">BSL78_14703</name>
</gene>
<dbReference type="InterPro" id="IPR001680">
    <property type="entry name" value="WD40_rpt"/>
</dbReference>
<dbReference type="CDD" id="cd22857">
    <property type="entry name" value="WDR74"/>
    <property type="match status" value="1"/>
</dbReference>
<dbReference type="AlphaFoldDB" id="A0A2G8KKF7"/>
<feature type="compositionally biased region" description="Acidic residues" evidence="1">
    <location>
        <begin position="276"/>
        <end position="298"/>
    </location>
</feature>
<dbReference type="InterPro" id="IPR037379">
    <property type="entry name" value="WDR74/Nsa1"/>
</dbReference>
<dbReference type="InterPro" id="IPR015943">
    <property type="entry name" value="WD40/YVTN_repeat-like_dom_sf"/>
</dbReference>
<evidence type="ECO:0000256" key="1">
    <source>
        <dbReference type="SAM" id="MobiDB-lite"/>
    </source>
</evidence>
<keyword evidence="3" id="KW-1185">Reference proteome</keyword>
<dbReference type="PANTHER" id="PTHR16038:SF4">
    <property type="entry name" value="WD REPEAT-CONTAINING PROTEIN 74"/>
    <property type="match status" value="1"/>
</dbReference>
<name>A0A2G8KKF7_STIJA</name>
<feature type="region of interest" description="Disordered" evidence="1">
    <location>
        <begin position="261"/>
        <end position="309"/>
    </location>
</feature>
<reference evidence="2 3" key="1">
    <citation type="journal article" date="2017" name="PLoS Biol.">
        <title>The sea cucumber genome provides insights into morphological evolution and visceral regeneration.</title>
        <authorList>
            <person name="Zhang X."/>
            <person name="Sun L."/>
            <person name="Yuan J."/>
            <person name="Sun Y."/>
            <person name="Gao Y."/>
            <person name="Zhang L."/>
            <person name="Li S."/>
            <person name="Dai H."/>
            <person name="Hamel J.F."/>
            <person name="Liu C."/>
            <person name="Yu Y."/>
            <person name="Liu S."/>
            <person name="Lin W."/>
            <person name="Guo K."/>
            <person name="Jin S."/>
            <person name="Xu P."/>
            <person name="Storey K.B."/>
            <person name="Huan P."/>
            <person name="Zhang T."/>
            <person name="Zhou Y."/>
            <person name="Zhang J."/>
            <person name="Lin C."/>
            <person name="Li X."/>
            <person name="Xing L."/>
            <person name="Huo D."/>
            <person name="Sun M."/>
            <person name="Wang L."/>
            <person name="Mercier A."/>
            <person name="Li F."/>
            <person name="Yang H."/>
            <person name="Xiang J."/>
        </authorList>
    </citation>
    <scope>NUCLEOTIDE SEQUENCE [LARGE SCALE GENOMIC DNA]</scope>
    <source>
        <strain evidence="2">Shaxun</strain>
        <tissue evidence="2">Muscle</tissue>
    </source>
</reference>
<dbReference type="Gene3D" id="2.130.10.10">
    <property type="entry name" value="YVTN repeat-like/Quinoprotein amine dehydrogenase"/>
    <property type="match status" value="1"/>
</dbReference>
<sequence length="309" mass="35508">MAASSEQWWIGAETGILKGLDLVKRTTTNFTDFKTLNKQQEIHVMCWGPQGKDQLELDLGKNVKKMKQHKEKSNIIATGGKENELKVYDLEKPDQPIFLAKNVRHNFLDLRVPVWINDMQFLSGESNKIVTCTAHHQVRLYDLNTPQRRPVLDVEFQDCPIMALDVTPDQRSVIVGNAQGQLGRIDFRNGIYSKNYKGFAGSIRSVQCHPTLPLVGTCGLDRFFRLHHLRTGKMEKKVYLKSRLNCFLYTDRDHTEDLLVKEKEDAKEEERKVEEKEEGGESDDELWQGMEEVADDTEGTSKRRKNSEA</sequence>
<dbReference type="Proteomes" id="UP000230750">
    <property type="component" value="Unassembled WGS sequence"/>
</dbReference>
<dbReference type="OrthoDB" id="18388at2759"/>
<dbReference type="SUPFAM" id="SSF50978">
    <property type="entry name" value="WD40 repeat-like"/>
    <property type="match status" value="1"/>
</dbReference>
<dbReference type="GO" id="GO:0005730">
    <property type="term" value="C:nucleolus"/>
    <property type="evidence" value="ECO:0007669"/>
    <property type="project" value="InterPro"/>
</dbReference>
<dbReference type="PANTHER" id="PTHR16038">
    <property type="entry name" value="NOP SEVEN ASSOCIATED PROTEIN 1"/>
    <property type="match status" value="1"/>
</dbReference>
<protein>
    <submittedName>
        <fullName evidence="2">Putative WD repeat-containing protein 74 isoform X2</fullName>
    </submittedName>
</protein>
<dbReference type="InterPro" id="IPR036322">
    <property type="entry name" value="WD40_repeat_dom_sf"/>
</dbReference>
<proteinExistence type="predicted"/>
<dbReference type="STRING" id="307972.A0A2G8KKF7"/>
<comment type="caution">
    <text evidence="2">The sequence shown here is derived from an EMBL/GenBank/DDBJ whole genome shotgun (WGS) entry which is preliminary data.</text>
</comment>
<accession>A0A2G8KKF7</accession>
<dbReference type="GO" id="GO:0042273">
    <property type="term" value="P:ribosomal large subunit biogenesis"/>
    <property type="evidence" value="ECO:0007669"/>
    <property type="project" value="InterPro"/>
</dbReference>
<dbReference type="SMART" id="SM00320">
    <property type="entry name" value="WD40"/>
    <property type="match status" value="3"/>
</dbReference>
<organism evidence="2 3">
    <name type="scientific">Stichopus japonicus</name>
    <name type="common">Sea cucumber</name>
    <dbReference type="NCBI Taxonomy" id="307972"/>
    <lineage>
        <taxon>Eukaryota</taxon>
        <taxon>Metazoa</taxon>
        <taxon>Echinodermata</taxon>
        <taxon>Eleutherozoa</taxon>
        <taxon>Echinozoa</taxon>
        <taxon>Holothuroidea</taxon>
        <taxon>Aspidochirotacea</taxon>
        <taxon>Aspidochirotida</taxon>
        <taxon>Stichopodidae</taxon>
        <taxon>Apostichopus</taxon>
    </lineage>
</organism>
<dbReference type="EMBL" id="MRZV01000522">
    <property type="protein sequence ID" value="PIK48455.1"/>
    <property type="molecule type" value="Genomic_DNA"/>
</dbReference>
<evidence type="ECO:0000313" key="2">
    <source>
        <dbReference type="EMBL" id="PIK48455.1"/>
    </source>
</evidence>
<dbReference type="GO" id="GO:0030687">
    <property type="term" value="C:preribosome, large subunit precursor"/>
    <property type="evidence" value="ECO:0007669"/>
    <property type="project" value="TreeGrafter"/>
</dbReference>
<evidence type="ECO:0000313" key="3">
    <source>
        <dbReference type="Proteomes" id="UP000230750"/>
    </source>
</evidence>